<name>A0ABM8H2M4_9MICO</name>
<proteinExistence type="predicted"/>
<accession>A0ABM8H2M4</accession>
<reference evidence="2" key="1">
    <citation type="journal article" date="2019" name="Int. J. Syst. Evol. Microbiol.">
        <title>The Global Catalogue of Microorganisms (GCM) 10K type strain sequencing project: providing services to taxonomists for standard genome sequencing and annotation.</title>
        <authorList>
            <consortium name="The Broad Institute Genomics Platform"/>
            <consortium name="The Broad Institute Genome Sequencing Center for Infectious Disease"/>
            <person name="Wu L."/>
            <person name="Ma J."/>
        </authorList>
    </citation>
    <scope>NUCLEOTIDE SEQUENCE [LARGE SCALE GENOMIC DNA]</scope>
    <source>
        <strain evidence="2">NBRC 109019</strain>
    </source>
</reference>
<keyword evidence="2" id="KW-1185">Reference proteome</keyword>
<evidence type="ECO:0000313" key="2">
    <source>
        <dbReference type="Proteomes" id="UP001321477"/>
    </source>
</evidence>
<protein>
    <submittedName>
        <fullName evidence="1">Uncharacterized protein</fullName>
    </submittedName>
</protein>
<sequence>MSEPTIETSRCSPSPPRPARACNAARIAWAADMPESRSENAGPSGRSVSAGTTWLYIAPTAEMTVS</sequence>
<evidence type="ECO:0000313" key="1">
    <source>
        <dbReference type="EMBL" id="BDZ55029.1"/>
    </source>
</evidence>
<organism evidence="1 2">
    <name type="scientific">Agromyces marinus</name>
    <dbReference type="NCBI Taxonomy" id="1389020"/>
    <lineage>
        <taxon>Bacteria</taxon>
        <taxon>Bacillati</taxon>
        <taxon>Actinomycetota</taxon>
        <taxon>Actinomycetes</taxon>
        <taxon>Micrococcales</taxon>
        <taxon>Microbacteriaceae</taxon>
        <taxon>Agromyces</taxon>
    </lineage>
</organism>
<dbReference type="EMBL" id="AP027734">
    <property type="protein sequence ID" value="BDZ55029.1"/>
    <property type="molecule type" value="Genomic_DNA"/>
</dbReference>
<gene>
    <name evidence="1" type="ORF">GCM10025870_21020</name>
</gene>
<dbReference type="Proteomes" id="UP001321477">
    <property type="component" value="Chromosome"/>
</dbReference>